<dbReference type="InterPro" id="IPR050951">
    <property type="entry name" value="Retrovirus_Pol_polyprotein"/>
</dbReference>
<dbReference type="InterPro" id="IPR001584">
    <property type="entry name" value="Integrase_cat-core"/>
</dbReference>
<evidence type="ECO:0000313" key="2">
    <source>
        <dbReference type="EMBL" id="OMJ28794.1"/>
    </source>
</evidence>
<keyword evidence="3" id="KW-1185">Reference proteome</keyword>
<comment type="caution">
    <text evidence="2">The sequence shown here is derived from an EMBL/GenBank/DDBJ whole genome shotgun (WGS) entry which is preliminary data.</text>
</comment>
<dbReference type="GO" id="GO:0015074">
    <property type="term" value="P:DNA integration"/>
    <property type="evidence" value="ECO:0007669"/>
    <property type="project" value="InterPro"/>
</dbReference>
<dbReference type="Proteomes" id="UP000187429">
    <property type="component" value="Unassembled WGS sequence"/>
</dbReference>
<evidence type="ECO:0000259" key="1">
    <source>
        <dbReference type="PROSITE" id="PS50994"/>
    </source>
</evidence>
<dbReference type="Gene3D" id="3.30.420.10">
    <property type="entry name" value="Ribonuclease H-like superfamily/Ribonuclease H"/>
    <property type="match status" value="1"/>
</dbReference>
<gene>
    <name evidence="2" type="ORF">AYI69_g1729</name>
</gene>
<evidence type="ECO:0000313" key="3">
    <source>
        <dbReference type="Proteomes" id="UP000187429"/>
    </source>
</evidence>
<reference evidence="3" key="1">
    <citation type="submission" date="2017-01" db="EMBL/GenBank/DDBJ databases">
        <authorList>
            <person name="Wang Y."/>
            <person name="White M."/>
            <person name="Kvist S."/>
            <person name="Moncalvo J.-M."/>
        </authorList>
    </citation>
    <scope>NUCLEOTIDE SEQUENCE [LARGE SCALE GENOMIC DNA]</scope>
    <source>
        <strain evidence="3">ID-206-W2</strain>
    </source>
</reference>
<dbReference type="GO" id="GO:0005634">
    <property type="term" value="C:nucleus"/>
    <property type="evidence" value="ECO:0007669"/>
    <property type="project" value="UniProtKB-ARBA"/>
</dbReference>
<sequence length="186" mass="21339">MAWPTKDMTSETAAKHLSNIIELFGIPKTIKTDGGSCFKANNFTDKCRKNNIVHKMNIAYQPEWLGKVERMNQNIRYSLARSCDGNYESWKKFISKTLRGIRSRNSSNIGYSRHELMFGVRPRMSFQEDQIGPVSLQARLIESVAQKNKRRKLLRPSEGSSRKPTFDLGDMVMVSWSVYHPSDTTS</sequence>
<dbReference type="GO" id="GO:0003676">
    <property type="term" value="F:nucleic acid binding"/>
    <property type="evidence" value="ECO:0007669"/>
    <property type="project" value="InterPro"/>
</dbReference>
<dbReference type="InterPro" id="IPR012337">
    <property type="entry name" value="RNaseH-like_sf"/>
</dbReference>
<dbReference type="OrthoDB" id="5592268at2759"/>
<proteinExistence type="predicted"/>
<name>A0A1R1YPH6_9FUNG</name>
<dbReference type="PROSITE" id="PS50994">
    <property type="entry name" value="INTEGRASE"/>
    <property type="match status" value="1"/>
</dbReference>
<dbReference type="Pfam" id="PF00665">
    <property type="entry name" value="rve"/>
    <property type="match status" value="1"/>
</dbReference>
<dbReference type="PANTHER" id="PTHR37984:SF5">
    <property type="entry name" value="PROTEIN NYNRIN-LIKE"/>
    <property type="match status" value="1"/>
</dbReference>
<dbReference type="PANTHER" id="PTHR37984">
    <property type="entry name" value="PROTEIN CBG26694"/>
    <property type="match status" value="1"/>
</dbReference>
<organism evidence="2 3">
    <name type="scientific">Smittium culicis</name>
    <dbReference type="NCBI Taxonomy" id="133412"/>
    <lineage>
        <taxon>Eukaryota</taxon>
        <taxon>Fungi</taxon>
        <taxon>Fungi incertae sedis</taxon>
        <taxon>Zoopagomycota</taxon>
        <taxon>Kickxellomycotina</taxon>
        <taxon>Harpellomycetes</taxon>
        <taxon>Harpellales</taxon>
        <taxon>Legeriomycetaceae</taxon>
        <taxon>Smittium</taxon>
    </lineage>
</organism>
<dbReference type="AlphaFoldDB" id="A0A1R1YPH6"/>
<feature type="domain" description="Integrase catalytic" evidence="1">
    <location>
        <begin position="1"/>
        <end position="130"/>
    </location>
</feature>
<dbReference type="EMBL" id="LSSM01000481">
    <property type="protein sequence ID" value="OMJ28794.1"/>
    <property type="molecule type" value="Genomic_DNA"/>
</dbReference>
<protein>
    <submittedName>
        <fullName evidence="2">Pro-Pol polyprotein</fullName>
    </submittedName>
</protein>
<dbReference type="SUPFAM" id="SSF53098">
    <property type="entry name" value="Ribonuclease H-like"/>
    <property type="match status" value="1"/>
</dbReference>
<dbReference type="InterPro" id="IPR036397">
    <property type="entry name" value="RNaseH_sf"/>
</dbReference>
<accession>A0A1R1YPH6</accession>